<comment type="caution">
    <text evidence="1">The sequence shown here is derived from an EMBL/GenBank/DDBJ whole genome shotgun (WGS) entry which is preliminary data.</text>
</comment>
<gene>
    <name evidence="1" type="ORF">EZS26_003070</name>
</gene>
<dbReference type="SUPFAM" id="SSF49785">
    <property type="entry name" value="Galactose-binding domain-like"/>
    <property type="match status" value="1"/>
</dbReference>
<dbReference type="PANTHER" id="PTHR36848:SF2">
    <property type="entry name" value="SECRETED PROTEIN"/>
    <property type="match status" value="1"/>
</dbReference>
<proteinExistence type="predicted"/>
<dbReference type="Proteomes" id="UP000324575">
    <property type="component" value="Unassembled WGS sequence"/>
</dbReference>
<evidence type="ECO:0000313" key="2">
    <source>
        <dbReference type="Proteomes" id="UP000324575"/>
    </source>
</evidence>
<sequence length="918" mass="103759">DENSYPSGFAGGHVPELMPESYNQGQGLKLTKTEYLPDDLTGYFICMKAEDGKFVDITANAKDEAGKKGNYYLFAKTYYGKSEWYGGYSYVDVIYPGVTQKFLEVTMTGYEKALGDEFGKALLGCFTDEPNIQPPGGIRWTPDLFKVFQKRWGYDLKAVLPALYEETGEWKTVRHNYFHTLLQLFVDRWAKPYSDYCKSHNLLFTGHYWEHGWPDMQHGPDNMAMYAWHQQPAIDMLFNQFNETSPQAQFGNIRSVKELSSVANQMGYRRTLSETYGGGAWEETFRDYKRLGDWEYVLGVNFMNQHIADLSIAGARKYDYPPVFSDVEPWWEYYKYLNLHFARLSMALSAGEQRNDILILEPTTSIWQYYAYDNSNKKFYEIGQAFQTFITTLEKAQTEYDLGSENIIKDHGKTVKNKFAINKRAYSKVVIPPMMENLDAPTFKLLKEFTKKGGTILAFSTPTVLGGKPDAEMEKFFTEDKNVLHFAELNEEVIEKHFSAPHILFTQQGGNLFHHSRIMTDGQALFLVNSSLEETTKGTVTVAGADAIELNTLTGEIRDYPETADKDNIRIDFDVPPAGSLLLYVFNKPQHEFALPVAAGTYTAVKASSPITVTPQTSNVLTIDFCDLQLGTETFRDLHVYDAADKTFKAHGFTSGNPWNTSVQFKDQTVSRDTFTTGGFKATYKFTVADEFDRSDMQAVVERPQLYKVSLNGKEIQPEAGKWWLDRETGVFSIGREVKKGENDLVIELPAMKIMAEIEMVYILGNFSVKPVAKGWTLHAPVGLATGSWKAQNRPFYPGTVSYGKQWNITDPSGSYRVRIDGWSGTVAEILVNGVSAGVVVTEPYTADVSGLLKSGSNDIQVKIIGSNKNLLGPFHNNPRPGMTSPWSFRNVRSYPSGKEYQQLDYGLIGDFLLEKRE</sequence>
<evidence type="ECO:0008006" key="3">
    <source>
        <dbReference type="Google" id="ProtNLM"/>
    </source>
</evidence>
<organism evidence="1 2">
    <name type="scientific">Candidatus Ordinivivax streblomastigis</name>
    <dbReference type="NCBI Taxonomy" id="2540710"/>
    <lineage>
        <taxon>Bacteria</taxon>
        <taxon>Pseudomonadati</taxon>
        <taxon>Bacteroidota</taxon>
        <taxon>Bacteroidia</taxon>
        <taxon>Bacteroidales</taxon>
        <taxon>Candidatus Ordinivivax</taxon>
    </lineage>
</organism>
<protein>
    <recommendedName>
        <fullName evidence="3">Glycoside hydrolase</fullName>
    </recommendedName>
</protein>
<dbReference type="EMBL" id="SNRX01000048">
    <property type="protein sequence ID" value="KAA6300798.1"/>
    <property type="molecule type" value="Genomic_DNA"/>
</dbReference>
<reference evidence="1 2" key="1">
    <citation type="submission" date="2019-03" db="EMBL/GenBank/DDBJ databases">
        <title>Single cell metagenomics reveals metabolic interactions within the superorganism composed of flagellate Streblomastix strix and complex community of Bacteroidetes bacteria on its surface.</title>
        <authorList>
            <person name="Treitli S.C."/>
            <person name="Kolisko M."/>
            <person name="Husnik F."/>
            <person name="Keeling P."/>
            <person name="Hampl V."/>
        </authorList>
    </citation>
    <scope>NUCLEOTIDE SEQUENCE [LARGE SCALE GENOMIC DNA]</scope>
    <source>
        <strain evidence="1">St1</strain>
    </source>
</reference>
<dbReference type="InterPro" id="IPR053161">
    <property type="entry name" value="Ulvan_degrading_GH"/>
</dbReference>
<dbReference type="InterPro" id="IPR008979">
    <property type="entry name" value="Galactose-bd-like_sf"/>
</dbReference>
<dbReference type="Pfam" id="PF17132">
    <property type="entry name" value="Glyco_hydro_106"/>
    <property type="match status" value="1"/>
</dbReference>
<feature type="non-terminal residue" evidence="1">
    <location>
        <position position="1"/>
    </location>
</feature>
<dbReference type="AlphaFoldDB" id="A0A5M8NWQ9"/>
<name>A0A5M8NWQ9_9BACT</name>
<dbReference type="PANTHER" id="PTHR36848">
    <property type="entry name" value="DNA-BINDING PROTEIN (PUTATIVE SECRETED PROTEIN)-RELATED"/>
    <property type="match status" value="1"/>
</dbReference>
<evidence type="ECO:0000313" key="1">
    <source>
        <dbReference type="EMBL" id="KAA6300798.1"/>
    </source>
</evidence>
<accession>A0A5M8NWQ9</accession>